<dbReference type="Pfam" id="PF05795">
    <property type="entry name" value="Plasmodium_Vir"/>
    <property type="match status" value="1"/>
</dbReference>
<dbReference type="EMBL" id="FLZR02000037">
    <property type="protein sequence ID" value="VVA00131.1"/>
    <property type="molecule type" value="Genomic_DNA"/>
</dbReference>
<sequence>MDNYLCPAEPKGDKYKFFKNIDKYLPYYQFCYNNQDCDQYKSICGSVGSRLVGKTYELVNICARLHYLINKLFNSTKSQDEETHLEYLNFWLNHELHTIDDNICPDNFCQLMRERNVENSALIKLKSRSYYINKEEVNNINSLYYLYYNYNEIKKILDETEPSQEPVERYAKHCVQKYKDLKAKCSKKNEDLCKALDVFKEKYENADIKKEKLLYWTIDSLPSLHDVEDNKTPNTAISHIENTMLSGESIPTKKIGQASEIVTLSADPVELSSGSLMTNTFEQRNFFKILERDKMPQEMKQETVNTEGALDNDTQKIVGPVIGTLGLTSIFFTFYKFTSFGSRLLRGRKSKNKMNYDLNEYRNNFLNNSEYDPILPNNLSYNIAYNSS</sequence>
<proteinExistence type="predicted"/>
<gene>
    <name evidence="2" type="ORF">PVP01_0008430</name>
    <name evidence="1" type="ORF">PVT01_000072100</name>
</gene>
<evidence type="ECO:0000313" key="3">
    <source>
        <dbReference type="Proteomes" id="UP000196402"/>
    </source>
</evidence>
<dbReference type="VEuPathDB" id="PlasmoDB:PVP01_0008430"/>
<evidence type="ECO:0000313" key="2">
    <source>
        <dbReference type="EMBL" id="VVA00131.1"/>
    </source>
</evidence>
<dbReference type="InterPro" id="IPR008780">
    <property type="entry name" value="Plasmodium_Vir"/>
</dbReference>
<organism evidence="1 3">
    <name type="scientific">Plasmodium vivax</name>
    <name type="common">malaria parasite P. vivax</name>
    <dbReference type="NCBI Taxonomy" id="5855"/>
    <lineage>
        <taxon>Eukaryota</taxon>
        <taxon>Sar</taxon>
        <taxon>Alveolata</taxon>
        <taxon>Apicomplexa</taxon>
        <taxon>Aconoidasida</taxon>
        <taxon>Haemosporida</taxon>
        <taxon>Plasmodiidae</taxon>
        <taxon>Plasmodium</taxon>
        <taxon>Plasmodium (Plasmodium)</taxon>
    </lineage>
</organism>
<name>A0A1G4EFQ7_PLAVI</name>
<dbReference type="Proteomes" id="UP000196402">
    <property type="component" value="Unassembled WGS sequence"/>
</dbReference>
<reference evidence="1 3" key="1">
    <citation type="submission" date="2016-07" db="EMBL/GenBank/DDBJ databases">
        <authorList>
            <consortium name="Pathogen Informatics"/>
        </authorList>
    </citation>
    <scope>NUCLEOTIDE SEQUENCE [LARGE SCALE GENOMIC DNA]</scope>
</reference>
<accession>A0A1G4EFQ7</accession>
<dbReference type="VEuPathDB" id="PlasmoDB:PVPAM_000007600"/>
<dbReference type="OrthoDB" id="387794at2759"/>
<protein>
    <submittedName>
        <fullName evidence="1">VIR protein</fullName>
    </submittedName>
</protein>
<dbReference type="EMBL" id="FLYH01000210">
    <property type="protein sequence ID" value="SCA83628.1"/>
    <property type="molecule type" value="Genomic_DNA"/>
</dbReference>
<dbReference type="AlphaFoldDB" id="A0A1G4EFQ7"/>
<evidence type="ECO:0000313" key="1">
    <source>
        <dbReference type="EMBL" id="SCA83628.1"/>
    </source>
</evidence>
<dbReference type="Proteomes" id="UP000220605">
    <property type="component" value="Unassembled WGS sequence"/>
</dbReference>
<dbReference type="VEuPathDB" id="PlasmoDB:PVW1_070006000"/>